<evidence type="ECO:0000256" key="1">
    <source>
        <dbReference type="SAM" id="MobiDB-lite"/>
    </source>
</evidence>
<accession>A0A2S5R6R7</accession>
<protein>
    <submittedName>
        <fullName evidence="2">Uncharacterized protein</fullName>
    </submittedName>
</protein>
<dbReference type="AlphaFoldDB" id="A0A2S5R6R7"/>
<feature type="region of interest" description="Disordered" evidence="1">
    <location>
        <begin position="43"/>
        <end position="65"/>
    </location>
</feature>
<name>A0A2S5R6R7_9PROT</name>
<proteinExistence type="predicted"/>
<gene>
    <name evidence="2" type="ORF">HCUR_01539</name>
</gene>
<sequence length="65" mass="7798">MVEKKGKISTSLCRNGLRISYLRKKTIQKESSKVFKVHNNTVSREENEYKNKKKRKYRAREPIQN</sequence>
<evidence type="ECO:0000313" key="2">
    <source>
        <dbReference type="EMBL" id="PPE03029.1"/>
    </source>
</evidence>
<comment type="caution">
    <text evidence="2">The sequence shown here is derived from an EMBL/GenBank/DDBJ whole genome shotgun (WGS) entry which is preliminary data.</text>
</comment>
<organism evidence="2 3">
    <name type="scientific">Holospora curviuscula</name>
    <dbReference type="NCBI Taxonomy" id="1082868"/>
    <lineage>
        <taxon>Bacteria</taxon>
        <taxon>Pseudomonadati</taxon>
        <taxon>Pseudomonadota</taxon>
        <taxon>Alphaproteobacteria</taxon>
        <taxon>Holosporales</taxon>
        <taxon>Holosporaceae</taxon>
        <taxon>Holospora</taxon>
    </lineage>
</organism>
<dbReference type="EMBL" id="PHHC01000142">
    <property type="protein sequence ID" value="PPE03029.1"/>
    <property type="molecule type" value="Genomic_DNA"/>
</dbReference>
<reference evidence="2 3" key="1">
    <citation type="submission" date="2017-11" db="EMBL/GenBank/DDBJ databases">
        <title>Comparative genomic analysis of Holospora spp., intranuclear symbionts of paramecia.</title>
        <authorList>
            <person name="Garushyants S.K."/>
            <person name="Beliavskaya A."/>
            <person name="Malko D.B."/>
            <person name="Logacheva M.D."/>
            <person name="Rautian M.S."/>
            <person name="Gelfand M.S."/>
        </authorList>
    </citation>
    <scope>NUCLEOTIDE SEQUENCE [LARGE SCALE GENOMIC DNA]</scope>
    <source>
        <strain evidence="3">02AZ16</strain>
    </source>
</reference>
<keyword evidence="3" id="KW-1185">Reference proteome</keyword>
<dbReference type="Proteomes" id="UP000239425">
    <property type="component" value="Unassembled WGS sequence"/>
</dbReference>
<evidence type="ECO:0000313" key="3">
    <source>
        <dbReference type="Proteomes" id="UP000239425"/>
    </source>
</evidence>